<dbReference type="EMBL" id="JACIDT010000002">
    <property type="protein sequence ID" value="MBB3925024.1"/>
    <property type="molecule type" value="Genomic_DNA"/>
</dbReference>
<dbReference type="Gene3D" id="1.10.260.40">
    <property type="entry name" value="lambda repressor-like DNA-binding domains"/>
    <property type="match status" value="1"/>
</dbReference>
<dbReference type="GO" id="GO:0003677">
    <property type="term" value="F:DNA binding"/>
    <property type="evidence" value="ECO:0007669"/>
    <property type="project" value="InterPro"/>
</dbReference>
<keyword evidence="3" id="KW-1185">Reference proteome</keyword>
<dbReference type="PROSITE" id="PS50943">
    <property type="entry name" value="HTH_CROC1"/>
    <property type="match status" value="1"/>
</dbReference>
<protein>
    <submittedName>
        <fullName evidence="2">Transcriptional regulator with XRE-family HTH domain</fullName>
    </submittedName>
</protein>
<evidence type="ECO:0000313" key="2">
    <source>
        <dbReference type="EMBL" id="MBB3925024.1"/>
    </source>
</evidence>
<dbReference type="InterPro" id="IPR010982">
    <property type="entry name" value="Lambda_DNA-bd_dom_sf"/>
</dbReference>
<feature type="domain" description="HTH cro/C1-type" evidence="1">
    <location>
        <begin position="12"/>
        <end position="45"/>
    </location>
</feature>
<evidence type="ECO:0000313" key="3">
    <source>
        <dbReference type="Proteomes" id="UP000571950"/>
    </source>
</evidence>
<sequence length="70" mass="7695">MTSEATMQPDELKELRKALGLSQQEFADALGVSRVLVGQMERGQAPIERRTALAARYLAEHPDAALADDR</sequence>
<dbReference type="SUPFAM" id="SSF47413">
    <property type="entry name" value="lambda repressor-like DNA-binding domains"/>
    <property type="match status" value="1"/>
</dbReference>
<evidence type="ECO:0000259" key="1">
    <source>
        <dbReference type="PROSITE" id="PS50943"/>
    </source>
</evidence>
<dbReference type="Proteomes" id="UP000571950">
    <property type="component" value="Unassembled WGS sequence"/>
</dbReference>
<gene>
    <name evidence="2" type="ORF">GGR43_000725</name>
</gene>
<comment type="caution">
    <text evidence="2">The sequence shown here is derived from an EMBL/GenBank/DDBJ whole genome shotgun (WGS) entry which is preliminary data.</text>
</comment>
<name>A0A7W6BFA6_9SPHN</name>
<dbReference type="AlphaFoldDB" id="A0A7W6BFA6"/>
<proteinExistence type="predicted"/>
<reference evidence="2 3" key="1">
    <citation type="submission" date="2020-08" db="EMBL/GenBank/DDBJ databases">
        <title>Genomic Encyclopedia of Type Strains, Phase IV (KMG-IV): sequencing the most valuable type-strain genomes for metagenomic binning, comparative biology and taxonomic classification.</title>
        <authorList>
            <person name="Goeker M."/>
        </authorList>
    </citation>
    <scope>NUCLEOTIDE SEQUENCE [LARGE SCALE GENOMIC DNA]</scope>
    <source>
        <strain evidence="2 3">DSM 26189</strain>
    </source>
</reference>
<dbReference type="InterPro" id="IPR001387">
    <property type="entry name" value="Cro/C1-type_HTH"/>
</dbReference>
<dbReference type="RefSeq" id="WP_188070584.1">
    <property type="nucleotide sequence ID" value="NZ_BSPS01000022.1"/>
</dbReference>
<accession>A0A7W6BFA6</accession>
<organism evidence="2 3">
    <name type="scientific">Sphingobium jiangsuense</name>
    <dbReference type="NCBI Taxonomy" id="870476"/>
    <lineage>
        <taxon>Bacteria</taxon>
        <taxon>Pseudomonadati</taxon>
        <taxon>Pseudomonadota</taxon>
        <taxon>Alphaproteobacteria</taxon>
        <taxon>Sphingomonadales</taxon>
        <taxon>Sphingomonadaceae</taxon>
        <taxon>Sphingobium</taxon>
    </lineage>
</organism>
<dbReference type="SMART" id="SM00530">
    <property type="entry name" value="HTH_XRE"/>
    <property type="match status" value="1"/>
</dbReference>
<dbReference type="CDD" id="cd00093">
    <property type="entry name" value="HTH_XRE"/>
    <property type="match status" value="1"/>
</dbReference>
<dbReference type="Pfam" id="PF01381">
    <property type="entry name" value="HTH_3"/>
    <property type="match status" value="1"/>
</dbReference>